<name>A0A8J2K1N2_9HEXA</name>
<gene>
    <name evidence="1" type="ORF">AFUS01_LOCUS14933</name>
</gene>
<protein>
    <submittedName>
        <fullName evidence="1">Uncharacterized protein</fullName>
    </submittedName>
</protein>
<reference evidence="1" key="1">
    <citation type="submission" date="2021-06" db="EMBL/GenBank/DDBJ databases">
        <authorList>
            <person name="Hodson N. C."/>
            <person name="Mongue J. A."/>
            <person name="Jaron S. K."/>
        </authorList>
    </citation>
    <scope>NUCLEOTIDE SEQUENCE</scope>
</reference>
<feature type="non-terminal residue" evidence="1">
    <location>
        <position position="1"/>
    </location>
</feature>
<evidence type="ECO:0000313" key="2">
    <source>
        <dbReference type="Proteomes" id="UP000708208"/>
    </source>
</evidence>
<accession>A0A8J2K1N2</accession>
<comment type="caution">
    <text evidence="1">The sequence shown here is derived from an EMBL/GenBank/DDBJ whole genome shotgun (WGS) entry which is preliminary data.</text>
</comment>
<dbReference type="EMBL" id="CAJVCH010129461">
    <property type="protein sequence ID" value="CAG7726001.1"/>
    <property type="molecule type" value="Genomic_DNA"/>
</dbReference>
<proteinExistence type="predicted"/>
<organism evidence="1 2">
    <name type="scientific">Allacma fusca</name>
    <dbReference type="NCBI Taxonomy" id="39272"/>
    <lineage>
        <taxon>Eukaryota</taxon>
        <taxon>Metazoa</taxon>
        <taxon>Ecdysozoa</taxon>
        <taxon>Arthropoda</taxon>
        <taxon>Hexapoda</taxon>
        <taxon>Collembola</taxon>
        <taxon>Symphypleona</taxon>
        <taxon>Sminthuridae</taxon>
        <taxon>Allacma</taxon>
    </lineage>
</organism>
<sequence length="16" mass="1920">RKQLLMAHPFILDQIP</sequence>
<dbReference type="Proteomes" id="UP000708208">
    <property type="component" value="Unassembled WGS sequence"/>
</dbReference>
<evidence type="ECO:0000313" key="1">
    <source>
        <dbReference type="EMBL" id="CAG7726001.1"/>
    </source>
</evidence>
<keyword evidence="2" id="KW-1185">Reference proteome</keyword>
<dbReference type="AlphaFoldDB" id="A0A8J2K1N2"/>